<evidence type="ECO:0000256" key="1">
    <source>
        <dbReference type="ARBA" id="ARBA00006100"/>
    </source>
</evidence>
<dbReference type="PROSITE" id="PS51918">
    <property type="entry name" value="RADICAL_SAM"/>
    <property type="match status" value="1"/>
</dbReference>
<proteinExistence type="inferred from homology"/>
<dbReference type="InterPro" id="IPR004559">
    <property type="entry name" value="HemW-like"/>
</dbReference>
<keyword evidence="5" id="KW-1185">Reference proteome</keyword>
<evidence type="ECO:0000313" key="4">
    <source>
        <dbReference type="EMBL" id="MFC6035072.1"/>
    </source>
</evidence>
<evidence type="ECO:0000313" key="5">
    <source>
        <dbReference type="Proteomes" id="UP001596116"/>
    </source>
</evidence>
<dbReference type="NCBIfam" id="TIGR00539">
    <property type="entry name" value="hemN_rel"/>
    <property type="match status" value="1"/>
</dbReference>
<comment type="function">
    <text evidence="2">Probably acts as a heme chaperone, transferring heme to an unknown acceptor. Binds one molecule of heme per monomer, possibly covalently. Binds 1 [4Fe-4S] cluster. The cluster is coordinated with 3 cysteines and an exchangeable S-adenosyl-L-methionine.</text>
</comment>
<feature type="domain" description="Radical SAM core" evidence="3">
    <location>
        <begin position="1"/>
        <end position="234"/>
    </location>
</feature>
<comment type="caution">
    <text evidence="4">The sequence shown here is derived from an EMBL/GenBank/DDBJ whole genome shotgun (WGS) entry which is preliminary data.</text>
</comment>
<dbReference type="Proteomes" id="UP001596116">
    <property type="component" value="Unassembled WGS sequence"/>
</dbReference>
<keyword evidence="2" id="KW-0143">Chaperone</keyword>
<keyword evidence="2" id="KW-0349">Heme</keyword>
<keyword evidence="2" id="KW-0963">Cytoplasm</keyword>
<sequence>MTKLLGVYMHWPYCVRICPYCDFNVYKNRAVDEAAWIAALKRDLEHYAARTQGRKLTSLYFGGGTPSLAPLQVIESVIETCTRLWGFEPAAEITLEANPTDAEQSRFDAFAKAGINRLSLGVQSLRDEALNFLGRDHDAASAKHAIEAAKTAFPRVTFDLIYGRPGQTLDDWRTELGEALALRPQHLSLYQLTIEPGTAFATAVEKGRWSPPEDDITADMYDAAQEMTAAAGLPAYEISNHAGPGEESRHNLVYWTYGDYVGVGPGAHGRLTEKGDRVATETPLAPKDYLAGAPHTQTILNKSGATMERFTMGLRLRKGIPLHETDPFFTDVAAGAGAYERIDRLIGDKLLTWDGENLAATTDGRRILNRVLYELFA</sequence>
<name>A0ABW1KWN6_9PROT</name>
<dbReference type="Pfam" id="PF04055">
    <property type="entry name" value="Radical_SAM"/>
    <property type="match status" value="1"/>
</dbReference>
<dbReference type="SFLD" id="SFLDG01082">
    <property type="entry name" value="B12-binding_domain_containing"/>
    <property type="match status" value="1"/>
</dbReference>
<dbReference type="SFLD" id="SFLDS00029">
    <property type="entry name" value="Radical_SAM"/>
    <property type="match status" value="1"/>
</dbReference>
<keyword evidence="2" id="KW-0411">Iron-sulfur</keyword>
<dbReference type="InterPro" id="IPR006638">
    <property type="entry name" value="Elp3/MiaA/NifB-like_rSAM"/>
</dbReference>
<protein>
    <recommendedName>
        <fullName evidence="2">Heme chaperone HemW</fullName>
    </recommendedName>
</protein>
<dbReference type="SFLD" id="SFLDF00288">
    <property type="entry name" value="HemN-like__clustered_with_nucl"/>
    <property type="match status" value="1"/>
</dbReference>
<reference evidence="4 5" key="1">
    <citation type="submission" date="2024-09" db="EMBL/GenBank/DDBJ databases">
        <authorList>
            <person name="Zhang Z.-H."/>
        </authorList>
    </citation>
    <scope>NUCLEOTIDE SEQUENCE [LARGE SCALE GENOMIC DNA]</scope>
    <source>
        <strain evidence="4 5">HHTR114</strain>
    </source>
</reference>
<organism evidence="4 5">
    <name type="scientific">Hyphococcus aureus</name>
    <dbReference type="NCBI Taxonomy" id="2666033"/>
    <lineage>
        <taxon>Bacteria</taxon>
        <taxon>Pseudomonadati</taxon>
        <taxon>Pseudomonadota</taxon>
        <taxon>Alphaproteobacteria</taxon>
        <taxon>Parvularculales</taxon>
        <taxon>Parvularculaceae</taxon>
        <taxon>Hyphococcus</taxon>
    </lineage>
</organism>
<dbReference type="InterPro" id="IPR007197">
    <property type="entry name" value="rSAM"/>
</dbReference>
<keyword evidence="2" id="KW-0949">S-adenosyl-L-methionine</keyword>
<dbReference type="SFLD" id="SFLDG01065">
    <property type="entry name" value="anaerobic_coproporphyrinogen-I"/>
    <property type="match status" value="1"/>
</dbReference>
<comment type="subcellular location">
    <subcellularLocation>
        <location evidence="2">Cytoplasm</location>
    </subcellularLocation>
</comment>
<dbReference type="EMBL" id="JBHPON010000001">
    <property type="protein sequence ID" value="MFC6035072.1"/>
    <property type="molecule type" value="Genomic_DNA"/>
</dbReference>
<dbReference type="InterPro" id="IPR034505">
    <property type="entry name" value="Coproporphyrinogen-III_oxidase"/>
</dbReference>
<dbReference type="SUPFAM" id="SSF102114">
    <property type="entry name" value="Radical SAM enzymes"/>
    <property type="match status" value="1"/>
</dbReference>
<evidence type="ECO:0000259" key="3">
    <source>
        <dbReference type="PROSITE" id="PS51918"/>
    </source>
</evidence>
<dbReference type="InterPro" id="IPR058240">
    <property type="entry name" value="rSAM_sf"/>
</dbReference>
<dbReference type="SMART" id="SM00729">
    <property type="entry name" value="Elp3"/>
    <property type="match status" value="1"/>
</dbReference>
<dbReference type="Gene3D" id="3.30.750.200">
    <property type="match status" value="1"/>
</dbReference>
<gene>
    <name evidence="4" type="primary">hemW</name>
    <name evidence="4" type="ORF">ACFMB1_05920</name>
</gene>
<dbReference type="PANTHER" id="PTHR13932:SF5">
    <property type="entry name" value="RADICAL S-ADENOSYL METHIONINE DOMAIN-CONTAINING PROTEIN 1, MITOCHONDRIAL"/>
    <property type="match status" value="1"/>
</dbReference>
<evidence type="ECO:0000256" key="2">
    <source>
        <dbReference type="RuleBase" id="RU364116"/>
    </source>
</evidence>
<keyword evidence="2" id="KW-0004">4Fe-4S</keyword>
<dbReference type="SFLD" id="SFLDF00562">
    <property type="entry name" value="HemN-like__clustered_with_heat"/>
    <property type="match status" value="1"/>
</dbReference>
<keyword evidence="2" id="KW-0408">Iron</keyword>
<dbReference type="PANTHER" id="PTHR13932">
    <property type="entry name" value="COPROPORPHYRINIGEN III OXIDASE"/>
    <property type="match status" value="1"/>
</dbReference>
<keyword evidence="2" id="KW-0479">Metal-binding</keyword>
<accession>A0ABW1KWN6</accession>
<dbReference type="RefSeq" id="WP_379879598.1">
    <property type="nucleotide sequence ID" value="NZ_JBHPON010000001.1"/>
</dbReference>
<comment type="similarity">
    <text evidence="1">Belongs to the anaerobic coproporphyrinogen-III oxidase family. HemW subfamily.</text>
</comment>